<dbReference type="Pfam" id="PF00378">
    <property type="entry name" value="ECH_1"/>
    <property type="match status" value="1"/>
</dbReference>
<dbReference type="PANTHER" id="PTHR43802">
    <property type="entry name" value="ENOYL-COA HYDRATASE"/>
    <property type="match status" value="1"/>
</dbReference>
<keyword evidence="3" id="KW-0456">Lyase</keyword>
<dbReference type="SUPFAM" id="SSF52096">
    <property type="entry name" value="ClpP/crotonase"/>
    <property type="match status" value="1"/>
</dbReference>
<dbReference type="InterPro" id="IPR001753">
    <property type="entry name" value="Enoyl-CoA_hydra/iso"/>
</dbReference>
<evidence type="ECO:0000313" key="5">
    <source>
        <dbReference type="Proteomes" id="UP000030014"/>
    </source>
</evidence>
<dbReference type="AlphaFoldDB" id="A0A0A0IAL2"/>
<evidence type="ECO:0000313" key="4">
    <source>
        <dbReference type="EMBL" id="KGM98494.1"/>
    </source>
</evidence>
<reference evidence="4 5" key="1">
    <citation type="submission" date="2014-01" db="EMBL/GenBank/DDBJ databases">
        <title>Plasmidome dynamics in the species complex Clostridium novyi sensu lato converts strains of independent lineages into distinctly different pathogens.</title>
        <authorList>
            <person name="Skarin H."/>
            <person name="Segerman B."/>
        </authorList>
    </citation>
    <scope>NUCLEOTIDE SEQUENCE [LARGE SCALE GENOMIC DNA]</scope>
    <source>
        <strain evidence="4 5">DC5</strain>
    </source>
</reference>
<sequence length="258" mass="28124">MENKKNILTKLEDGVLVITINRNERRNAIDPETSVEMEEILNRSEEDMSVRAIIITGAGDRSFCSGEDLAAYDDNGTCQTIMAHGFAGITERISAKPIIAACNGTAVAGGLEIALACDIIVASQEARFGLSEVKVGFLATSGGLIRLPNVIPRKIATEMVLTGKLISAQRAYEIGLVNHVVPKDEVLDKAMELAKVIAKNAPLSLKLSKQIFHVATQSSFEDAQRFCNVCWDYIEKTEDAVEGPKAFLEKRQPNWKGC</sequence>
<comment type="caution">
    <text evidence="4">The sequence shown here is derived from an EMBL/GenBank/DDBJ whole genome shotgun (WGS) entry which is preliminary data.</text>
</comment>
<dbReference type="CDD" id="cd06558">
    <property type="entry name" value="crotonase-like"/>
    <property type="match status" value="1"/>
</dbReference>
<dbReference type="Proteomes" id="UP000030014">
    <property type="component" value="Unassembled WGS sequence"/>
</dbReference>
<proteinExistence type="inferred from homology"/>
<dbReference type="PANTHER" id="PTHR43802:SF1">
    <property type="entry name" value="IP11341P-RELATED"/>
    <property type="match status" value="1"/>
</dbReference>
<evidence type="ECO:0000256" key="1">
    <source>
        <dbReference type="ARBA" id="ARBA00005189"/>
    </source>
</evidence>
<dbReference type="EMBL" id="JDRY01000054">
    <property type="protein sequence ID" value="KGM98494.1"/>
    <property type="molecule type" value="Genomic_DNA"/>
</dbReference>
<dbReference type="RefSeq" id="WP_039259767.1">
    <property type="nucleotide sequence ID" value="NZ_JDRY01000054.1"/>
</dbReference>
<comment type="pathway">
    <text evidence="1">Lipid metabolism.</text>
</comment>
<evidence type="ECO:0000256" key="2">
    <source>
        <dbReference type="ARBA" id="ARBA00005254"/>
    </source>
</evidence>
<organism evidence="4 5">
    <name type="scientific">Clostridium botulinum C/D str. DC5</name>
    <dbReference type="NCBI Taxonomy" id="1443128"/>
    <lineage>
        <taxon>Bacteria</taxon>
        <taxon>Bacillati</taxon>
        <taxon>Bacillota</taxon>
        <taxon>Clostridia</taxon>
        <taxon>Eubacteriales</taxon>
        <taxon>Clostridiaceae</taxon>
        <taxon>Clostridium</taxon>
    </lineage>
</organism>
<protein>
    <submittedName>
        <fullName evidence="4">Enoyl-CoA hydratase</fullName>
    </submittedName>
</protein>
<dbReference type="Gene3D" id="1.10.12.10">
    <property type="entry name" value="Lyase 2-enoyl-coa Hydratase, Chain A, domain 2"/>
    <property type="match status" value="1"/>
</dbReference>
<dbReference type="GO" id="GO:0016829">
    <property type="term" value="F:lyase activity"/>
    <property type="evidence" value="ECO:0007669"/>
    <property type="project" value="UniProtKB-KW"/>
</dbReference>
<dbReference type="InterPro" id="IPR029045">
    <property type="entry name" value="ClpP/crotonase-like_dom_sf"/>
</dbReference>
<comment type="similarity">
    <text evidence="2">Belongs to the enoyl-CoA hydratase/isomerase family.</text>
</comment>
<accession>A0A0A0IAL2</accession>
<dbReference type="Gene3D" id="3.90.226.10">
    <property type="entry name" value="2-enoyl-CoA Hydratase, Chain A, domain 1"/>
    <property type="match status" value="1"/>
</dbReference>
<gene>
    <name evidence="4" type="ORF">Z955_11375</name>
</gene>
<name>A0A0A0IAL2_CLOBO</name>
<dbReference type="InterPro" id="IPR014748">
    <property type="entry name" value="Enoyl-CoA_hydra_C"/>
</dbReference>
<evidence type="ECO:0000256" key="3">
    <source>
        <dbReference type="ARBA" id="ARBA00023239"/>
    </source>
</evidence>
<dbReference type="FunFam" id="3.90.226.10:FF:000009">
    <property type="entry name" value="Carnitinyl-CoA dehydratase"/>
    <property type="match status" value="1"/>
</dbReference>